<feature type="compositionally biased region" description="Basic and acidic residues" evidence="1">
    <location>
        <begin position="300"/>
        <end position="312"/>
    </location>
</feature>
<dbReference type="HOGENOM" id="CLU_448608_0_0_1"/>
<sequence>MSGSLPFLGSDSSSSSKNKRPRIRALYPPLSAPPSHENLVPGLCVDAFIEVCWCEGVIVESKSGCAEITVFFPDEACEQSISLSKIRITKDWDEFSRKWTDRGRWPLMTCLEKIQKKGSFLSLNQLWCQLSMKREFMQVVLEWTCTSKMTWEMLIDQVIGDAERERTEKQMRALVDDEEGMVAMECCRALDVSSHGSKTNGHSSYSANGLPLEYDSEHHSIDAGQVFEPTFLFPSYSTDELFSEYDSEHHSIDPGQVEEPTFQFPSYSTDELFSEYDSEHHWIDGAQEQESTYQFSSQSTHDDYSEKEEQKRCGKVTKRKRGSLDRGESTWEVINSGAAKQSHHYPDSITDYIEVRNNNGSRRGKGLIKHMKQTAVNHLLSAGWRLECKVCDKRYAFRYVSASGKAYYSLLQACMAYQEAGLSQRSCTIDELSSCGLTPLPQLSNSTEIRGKETLKLSNSIRRSSSTEDILSTGSTMALRSDVSIEQSFCPKDPLEEYKDNDQNLRASKQRKSLLYISGDQDLKAVYCPKILAEYVEVYKNSDLNQGQKLRMTKPMVTRVMEHLNSMGWSFPYKPKNSRFERRYISPRGRTYTSLITACKALELEREGH</sequence>
<dbReference type="OMA" id="WELCTIS"/>
<reference evidence="4" key="1">
    <citation type="journal article" date="2013" name="Science">
        <title>The Amborella genome and the evolution of flowering plants.</title>
        <authorList>
            <consortium name="Amborella Genome Project"/>
        </authorList>
    </citation>
    <scope>NUCLEOTIDE SEQUENCE [LARGE SCALE GENOMIC DNA]</scope>
</reference>
<feature type="compositionally biased region" description="Low complexity" evidence="1">
    <location>
        <begin position="1"/>
        <end position="16"/>
    </location>
</feature>
<dbReference type="Pfam" id="PF22970">
    <property type="entry name" value="DUF7028"/>
    <property type="match status" value="2"/>
</dbReference>
<dbReference type="InterPro" id="IPR054292">
    <property type="entry name" value="DUF7028"/>
</dbReference>
<evidence type="ECO:0000313" key="4">
    <source>
        <dbReference type="Proteomes" id="UP000017836"/>
    </source>
</evidence>
<accession>W1NMF2</accession>
<feature type="domain" description="Agenet" evidence="2">
    <location>
        <begin position="37"/>
        <end position="94"/>
    </location>
</feature>
<feature type="region of interest" description="Disordered" evidence="1">
    <location>
        <begin position="290"/>
        <end position="321"/>
    </location>
</feature>
<dbReference type="Proteomes" id="UP000017836">
    <property type="component" value="Unassembled WGS sequence"/>
</dbReference>
<feature type="region of interest" description="Disordered" evidence="1">
    <location>
        <begin position="1"/>
        <end position="20"/>
    </location>
</feature>
<feature type="compositionally biased region" description="Polar residues" evidence="1">
    <location>
        <begin position="290"/>
        <end position="299"/>
    </location>
</feature>
<evidence type="ECO:0000256" key="1">
    <source>
        <dbReference type="SAM" id="MobiDB-lite"/>
    </source>
</evidence>
<dbReference type="AlphaFoldDB" id="W1NMF2"/>
<evidence type="ECO:0000259" key="2">
    <source>
        <dbReference type="SMART" id="SM00743"/>
    </source>
</evidence>
<protein>
    <recommendedName>
        <fullName evidence="2">Agenet domain-containing protein</fullName>
    </recommendedName>
</protein>
<dbReference type="eggNOG" id="ENOG502QTVY">
    <property type="taxonomic scope" value="Eukaryota"/>
</dbReference>
<evidence type="ECO:0000313" key="3">
    <source>
        <dbReference type="EMBL" id="ERM96450.1"/>
    </source>
</evidence>
<dbReference type="EMBL" id="KI397142">
    <property type="protein sequence ID" value="ERM96450.1"/>
    <property type="molecule type" value="Genomic_DNA"/>
</dbReference>
<organism evidence="3 4">
    <name type="scientific">Amborella trichopoda</name>
    <dbReference type="NCBI Taxonomy" id="13333"/>
    <lineage>
        <taxon>Eukaryota</taxon>
        <taxon>Viridiplantae</taxon>
        <taxon>Streptophyta</taxon>
        <taxon>Embryophyta</taxon>
        <taxon>Tracheophyta</taxon>
        <taxon>Spermatophyta</taxon>
        <taxon>Magnoliopsida</taxon>
        <taxon>Amborellales</taxon>
        <taxon>Amborellaceae</taxon>
        <taxon>Amborella</taxon>
    </lineage>
</organism>
<name>W1NMF2_AMBTC</name>
<dbReference type="SMART" id="SM00743">
    <property type="entry name" value="Agenet"/>
    <property type="match status" value="1"/>
</dbReference>
<keyword evidence="4" id="KW-1185">Reference proteome</keyword>
<proteinExistence type="predicted"/>
<dbReference type="Gramene" id="ERM96450">
    <property type="protein sequence ID" value="ERM96450"/>
    <property type="gene ID" value="AMTR_s00001p00253190"/>
</dbReference>
<dbReference type="InterPro" id="IPR014002">
    <property type="entry name" value="Agenet_dom_plant"/>
</dbReference>
<gene>
    <name evidence="3" type="ORF">AMTR_s00001p00253190</name>
</gene>